<reference evidence="2 3" key="2">
    <citation type="journal article" date="2016" name="Genome Announc.">
        <title>Permanent Draft Genome Sequences for Two Variants of Frankia sp. Strain CpI1, the First Frankia Strain Isolated from Root Nodules of Comptonia peregrina.</title>
        <authorList>
            <person name="Oshone R."/>
            <person name="Hurst S.G.IV."/>
            <person name="Abebe-Akele F."/>
            <person name="Simpson S."/>
            <person name="Morris K."/>
            <person name="Thomas W.K."/>
            <person name="Tisa L.S."/>
        </authorList>
    </citation>
    <scope>NUCLEOTIDE SEQUENCE [LARGE SCALE GENOMIC DNA]</scope>
    <source>
        <strain evidence="3">CpI1-S</strain>
    </source>
</reference>
<evidence type="ECO:0000313" key="2">
    <source>
        <dbReference type="EMBL" id="KJE21174.1"/>
    </source>
</evidence>
<sequence>MITNPPQQTYLGRRTYTRPAARVVSSSEHQLWLVRHLTPRDRWITRMIHEHRVLTTHQIVELGWVTRRSANLRLLELYRWRILDRFQPLAVSGLSPMHYVLDVAGAAVLAHEDGLDPKKIGYQHDRAMGIAHSLHLAHRVAVNGMFTRLVHHARQPDATGRLAAWWSEERCARSFGDIVRPDAYGQWAQGRAEVEWFLELDFGTEALRRLTFKIDAYDRLAKATNIHTPVLIWTTTLRREARLREVLTEALRNLNDPARVPVATTAADLAEPDQHLDATLTRWLPLTPAATGRLSLGQLAGLWPPTAKPLTDSSAADSDLGRPTRLHPPHPMPPTGPDPQQRAA</sequence>
<dbReference type="PATRIC" id="fig|1502723.3.peg.4451"/>
<dbReference type="EMBL" id="JYFN01000042">
    <property type="protein sequence ID" value="KJE21174.1"/>
    <property type="molecule type" value="Genomic_DNA"/>
</dbReference>
<protein>
    <submittedName>
        <fullName evidence="2">Replication-relaxation</fullName>
    </submittedName>
</protein>
<organism evidence="2 3">
    <name type="scientific">Frankia torreyi</name>
    <dbReference type="NCBI Taxonomy" id="1856"/>
    <lineage>
        <taxon>Bacteria</taxon>
        <taxon>Bacillati</taxon>
        <taxon>Actinomycetota</taxon>
        <taxon>Actinomycetes</taxon>
        <taxon>Frankiales</taxon>
        <taxon>Frankiaceae</taxon>
        <taxon>Frankia</taxon>
    </lineage>
</organism>
<evidence type="ECO:0000256" key="1">
    <source>
        <dbReference type="SAM" id="MobiDB-lite"/>
    </source>
</evidence>
<proteinExistence type="predicted"/>
<dbReference type="Pfam" id="PF13814">
    <property type="entry name" value="Replic_Relax"/>
    <property type="match status" value="1"/>
</dbReference>
<accession>A0A0D8BB40</accession>
<dbReference type="InterPro" id="IPR025855">
    <property type="entry name" value="Replic_Relax"/>
</dbReference>
<keyword evidence="3" id="KW-1185">Reference proteome</keyword>
<dbReference type="AlphaFoldDB" id="A0A0D8BB40"/>
<evidence type="ECO:0000313" key="3">
    <source>
        <dbReference type="Proteomes" id="UP000032545"/>
    </source>
</evidence>
<dbReference type="Proteomes" id="UP000032545">
    <property type="component" value="Unassembled WGS sequence"/>
</dbReference>
<comment type="caution">
    <text evidence="2">The sequence shown here is derived from an EMBL/GenBank/DDBJ whole genome shotgun (WGS) entry which is preliminary data.</text>
</comment>
<feature type="region of interest" description="Disordered" evidence="1">
    <location>
        <begin position="307"/>
        <end position="344"/>
    </location>
</feature>
<gene>
    <name evidence="2" type="ORF">FF36_04514</name>
</gene>
<name>A0A0D8BB40_9ACTN</name>
<dbReference type="RefSeq" id="WP_044887037.1">
    <property type="nucleotide sequence ID" value="NZ_JYFN01000042.1"/>
</dbReference>
<dbReference type="OrthoDB" id="2562278at2"/>
<reference evidence="3" key="1">
    <citation type="submission" date="2015-02" db="EMBL/GenBank/DDBJ databases">
        <title>Draft Genome of Frankia sp. CpI1-S.</title>
        <authorList>
            <person name="Oshone R.T."/>
            <person name="Ngom M."/>
            <person name="Ghodhbane-Gtari F."/>
            <person name="Gtari M."/>
            <person name="Morris K."/>
            <person name="Thomas K."/>
            <person name="Sen A."/>
            <person name="Tisa L.S."/>
        </authorList>
    </citation>
    <scope>NUCLEOTIDE SEQUENCE [LARGE SCALE GENOMIC DNA]</scope>
    <source>
        <strain evidence="3">CpI1-S</strain>
    </source>
</reference>